<keyword evidence="3" id="KW-1185">Reference proteome</keyword>
<proteinExistence type="predicted"/>
<evidence type="ECO:0000313" key="4">
    <source>
        <dbReference type="Proteomes" id="UP001165569"/>
    </source>
</evidence>
<evidence type="ECO:0000313" key="1">
    <source>
        <dbReference type="EMBL" id="MCV9879492.1"/>
    </source>
</evidence>
<dbReference type="Pfam" id="PF20131">
    <property type="entry name" value="MC3"/>
    <property type="match status" value="1"/>
</dbReference>
<evidence type="ECO:0000313" key="2">
    <source>
        <dbReference type="EMBL" id="MCV9882881.1"/>
    </source>
</evidence>
<comment type="caution">
    <text evidence="1">The sequence shown here is derived from an EMBL/GenBank/DDBJ whole genome shotgun (WGS) entry which is preliminary data.</text>
</comment>
<accession>A0AA41Y2K3</accession>
<dbReference type="EMBL" id="JAMPJU010000008">
    <property type="protein sequence ID" value="MCV9882881.1"/>
    <property type="molecule type" value="Genomic_DNA"/>
</dbReference>
<name>A0AA41Y2K3_9GAMM</name>
<protein>
    <submittedName>
        <fullName evidence="1">DUF6521 family protein</fullName>
    </submittedName>
</protein>
<gene>
    <name evidence="1" type="ORF">NC803_11615</name>
    <name evidence="2" type="ORF">NC856_11440</name>
</gene>
<dbReference type="InterPro" id="IPR045390">
    <property type="entry name" value="ABC-3C_MC3"/>
</dbReference>
<dbReference type="Proteomes" id="UP001165568">
    <property type="component" value="Unassembled WGS sequence"/>
</dbReference>
<organism evidence="1 4">
    <name type="scientific">Brenneria izbisi</name>
    <dbReference type="NCBI Taxonomy" id="2939450"/>
    <lineage>
        <taxon>Bacteria</taxon>
        <taxon>Pseudomonadati</taxon>
        <taxon>Pseudomonadota</taxon>
        <taxon>Gammaproteobacteria</taxon>
        <taxon>Enterobacterales</taxon>
        <taxon>Pectobacteriaceae</taxon>
        <taxon>Brenneria</taxon>
    </lineage>
</organism>
<dbReference type="AlphaFoldDB" id="A0AA41Y2K3"/>
<sequence length="148" mass="16860">MKTYNNELLGIFSMQEVLSRTQKMALCNIMLVLPIVFHKKSLDYLSHKRTNIISFQDLLLTKPELLVSINKRFYNFLPSSINCVSLCIENGVAELFEDNLVFKKKLITDDAISLIGKRSVKIQAASINIADLILDEPHNIYDICGVRL</sequence>
<evidence type="ECO:0000313" key="3">
    <source>
        <dbReference type="Proteomes" id="UP001165568"/>
    </source>
</evidence>
<dbReference type="Proteomes" id="UP001165569">
    <property type="component" value="Unassembled WGS sequence"/>
</dbReference>
<dbReference type="EMBL" id="JAMPJT010000008">
    <property type="protein sequence ID" value="MCV9879492.1"/>
    <property type="molecule type" value="Genomic_DNA"/>
</dbReference>
<dbReference type="RefSeq" id="WP_264090560.1">
    <property type="nucleotide sequence ID" value="NZ_JAMPJT010000008.1"/>
</dbReference>
<reference evidence="1" key="1">
    <citation type="submission" date="2022-04" db="EMBL/GenBank/DDBJ databases">
        <title>Brenneria sp. isolated from walnut trees in Serbia.</title>
        <authorList>
            <person name="Gasic K."/>
            <person name="Zlatkovic N."/>
            <person name="Kuzmanovic N."/>
        </authorList>
    </citation>
    <scope>NUCLEOTIDE SEQUENCE</scope>
    <source>
        <strain evidence="2">KBI 423</strain>
        <strain evidence="1">KBI 447</strain>
    </source>
</reference>